<reference evidence="2 3" key="1">
    <citation type="submission" date="2015-05" db="EMBL/GenBank/DDBJ databases">
        <title>Draft genome sequence of Microvirga vignae strain BR3299, a novel nitrogen fixing bacteria isolated from Brazil semi-aired region.</title>
        <authorList>
            <person name="Zilli J.E."/>
            <person name="Passos S.R."/>
            <person name="Leite J."/>
            <person name="Baldani J.I."/>
            <person name="Xavier G.R."/>
            <person name="Rumjaneck N.G."/>
            <person name="Simoes-Araujo J.L."/>
        </authorList>
    </citation>
    <scope>NUCLEOTIDE SEQUENCE [LARGE SCALE GENOMIC DNA]</scope>
    <source>
        <strain evidence="2 3">BR3299</strain>
    </source>
</reference>
<organism evidence="2 3">
    <name type="scientific">Microvirga vignae</name>
    <dbReference type="NCBI Taxonomy" id="1225564"/>
    <lineage>
        <taxon>Bacteria</taxon>
        <taxon>Pseudomonadati</taxon>
        <taxon>Pseudomonadota</taxon>
        <taxon>Alphaproteobacteria</taxon>
        <taxon>Hyphomicrobiales</taxon>
        <taxon>Methylobacteriaceae</taxon>
        <taxon>Microvirga</taxon>
    </lineage>
</organism>
<dbReference type="OrthoDB" id="7993590at2"/>
<evidence type="ECO:0000313" key="3">
    <source>
        <dbReference type="Proteomes" id="UP000035489"/>
    </source>
</evidence>
<dbReference type="Proteomes" id="UP000035489">
    <property type="component" value="Unassembled WGS sequence"/>
</dbReference>
<feature type="compositionally biased region" description="Basic residues" evidence="1">
    <location>
        <begin position="90"/>
        <end position="104"/>
    </location>
</feature>
<evidence type="ECO:0000313" key="2">
    <source>
        <dbReference type="EMBL" id="KLK91384.1"/>
    </source>
</evidence>
<keyword evidence="3" id="KW-1185">Reference proteome</keyword>
<dbReference type="STRING" id="1225564.AA309_19985"/>
<dbReference type="Gene3D" id="1.10.30.50">
    <property type="match status" value="1"/>
</dbReference>
<name>A0A0H1R8L1_9HYPH</name>
<gene>
    <name evidence="2" type="ORF">AA309_19985</name>
</gene>
<comment type="caution">
    <text evidence="2">The sequence shown here is derived from an EMBL/GenBank/DDBJ whole genome shotgun (WGS) entry which is preliminary data.</text>
</comment>
<accession>A0A0H1R8L1</accession>
<dbReference type="RefSeq" id="WP_047190782.1">
    <property type="nucleotide sequence ID" value="NZ_LCYG01000055.1"/>
</dbReference>
<evidence type="ECO:0008006" key="4">
    <source>
        <dbReference type="Google" id="ProtNLM"/>
    </source>
</evidence>
<evidence type="ECO:0000256" key="1">
    <source>
        <dbReference type="SAM" id="MobiDB-lite"/>
    </source>
</evidence>
<feature type="region of interest" description="Disordered" evidence="1">
    <location>
        <begin position="59"/>
        <end position="129"/>
    </location>
</feature>
<protein>
    <recommendedName>
        <fullName evidence="4">HNH nuclease domain-containing protein</fullName>
    </recommendedName>
</protein>
<dbReference type="PATRIC" id="fig|1225564.3.peg.5305"/>
<dbReference type="AlphaFoldDB" id="A0A0H1R8L1"/>
<sequence>MVFRICEDVGTTKRRRMTPRRALKIWEMHKGICVLCHEPIDGAREDWFIEHLIALENGGSDEDKSGNLGPAHLWHKAAKDAVDHSAGAQAKRRKRHHIGIRQRKGPPIPGSKDSPWKRRMDGTLERRSK</sequence>
<dbReference type="EMBL" id="LCYG01000055">
    <property type="protein sequence ID" value="KLK91384.1"/>
    <property type="molecule type" value="Genomic_DNA"/>
</dbReference>
<proteinExistence type="predicted"/>
<feature type="compositionally biased region" description="Basic and acidic residues" evidence="1">
    <location>
        <begin position="114"/>
        <end position="129"/>
    </location>
</feature>